<keyword evidence="2" id="KW-1003">Cell membrane</keyword>
<comment type="subcellular location">
    <subcellularLocation>
        <location evidence="1">Cell membrane</location>
        <topology evidence="1">Multi-pass membrane protein</topology>
    </subcellularLocation>
</comment>
<dbReference type="RefSeq" id="WP_100179129.1">
    <property type="nucleotide sequence ID" value="NZ_LFJC01000003.1"/>
</dbReference>
<name>A0A2M6UHB2_9BRAD</name>
<comment type="caution">
    <text evidence="8">The sequence shown here is derived from an EMBL/GenBank/DDBJ whole genome shotgun (WGS) entry which is preliminary data.</text>
</comment>
<gene>
    <name evidence="8" type="ORF">TSA1_26925</name>
</gene>
<dbReference type="Pfam" id="PF01292">
    <property type="entry name" value="Ni_hydr_CYTB"/>
    <property type="match status" value="1"/>
</dbReference>
<keyword evidence="5 6" id="KW-0472">Membrane</keyword>
<proteinExistence type="predicted"/>
<feature type="domain" description="Cytochrome b561 bacterial/Ni-hydrogenase" evidence="7">
    <location>
        <begin position="21"/>
        <end position="182"/>
    </location>
</feature>
<keyword evidence="9" id="KW-1185">Reference proteome</keyword>
<evidence type="ECO:0000256" key="5">
    <source>
        <dbReference type="ARBA" id="ARBA00023136"/>
    </source>
</evidence>
<dbReference type="GO" id="GO:0020037">
    <property type="term" value="F:heme binding"/>
    <property type="evidence" value="ECO:0007669"/>
    <property type="project" value="TreeGrafter"/>
</dbReference>
<evidence type="ECO:0000313" key="8">
    <source>
        <dbReference type="EMBL" id="PIT04002.1"/>
    </source>
</evidence>
<evidence type="ECO:0000256" key="6">
    <source>
        <dbReference type="SAM" id="Phobius"/>
    </source>
</evidence>
<dbReference type="GO" id="GO:0005886">
    <property type="term" value="C:plasma membrane"/>
    <property type="evidence" value="ECO:0007669"/>
    <property type="project" value="UniProtKB-SubCell"/>
</dbReference>
<evidence type="ECO:0000256" key="2">
    <source>
        <dbReference type="ARBA" id="ARBA00022475"/>
    </source>
</evidence>
<dbReference type="GO" id="GO:0022904">
    <property type="term" value="P:respiratory electron transport chain"/>
    <property type="evidence" value="ECO:0007669"/>
    <property type="project" value="InterPro"/>
</dbReference>
<organism evidence="8 9">
    <name type="scientific">Bradyrhizobium nitroreducens</name>
    <dbReference type="NCBI Taxonomy" id="709803"/>
    <lineage>
        <taxon>Bacteria</taxon>
        <taxon>Pseudomonadati</taxon>
        <taxon>Pseudomonadota</taxon>
        <taxon>Alphaproteobacteria</taxon>
        <taxon>Hyphomicrobiales</taxon>
        <taxon>Nitrobacteraceae</taxon>
        <taxon>Bradyrhizobium</taxon>
    </lineage>
</organism>
<dbReference type="InterPro" id="IPR011577">
    <property type="entry name" value="Cyt_b561_bac/Ni-Hgenase"/>
</dbReference>
<dbReference type="Gene3D" id="1.20.950.20">
    <property type="entry name" value="Transmembrane di-heme cytochromes, Chain C"/>
    <property type="match status" value="1"/>
</dbReference>
<dbReference type="InterPro" id="IPR051542">
    <property type="entry name" value="Hydrogenase_cytochrome"/>
</dbReference>
<dbReference type="EMBL" id="LFJC01000003">
    <property type="protein sequence ID" value="PIT04002.1"/>
    <property type="molecule type" value="Genomic_DNA"/>
</dbReference>
<evidence type="ECO:0000256" key="3">
    <source>
        <dbReference type="ARBA" id="ARBA00022692"/>
    </source>
</evidence>
<protein>
    <submittedName>
        <fullName evidence="8">Cytochrome B561</fullName>
    </submittedName>
</protein>
<feature type="transmembrane region" description="Helical" evidence="6">
    <location>
        <begin position="149"/>
        <end position="169"/>
    </location>
</feature>
<dbReference type="AlphaFoldDB" id="A0A2M6UHB2"/>
<evidence type="ECO:0000313" key="9">
    <source>
        <dbReference type="Proteomes" id="UP000228930"/>
    </source>
</evidence>
<feature type="transmembrane region" description="Helical" evidence="6">
    <location>
        <begin position="50"/>
        <end position="71"/>
    </location>
</feature>
<reference evidence="8 9" key="1">
    <citation type="submission" date="2015-06" db="EMBL/GenBank/DDBJ databases">
        <title>Comparative genome analysis of nirS-carrying Bradyrhizobium sp. strains.</title>
        <authorList>
            <person name="Ishii S."/>
            <person name="Jang J."/>
            <person name="Nishizawa T."/>
            <person name="Senoo K."/>
        </authorList>
    </citation>
    <scope>NUCLEOTIDE SEQUENCE [LARGE SCALE GENOMIC DNA]</scope>
    <source>
        <strain evidence="8 9">TSA1</strain>
    </source>
</reference>
<keyword evidence="3 6" id="KW-0812">Transmembrane</keyword>
<evidence type="ECO:0000256" key="4">
    <source>
        <dbReference type="ARBA" id="ARBA00022989"/>
    </source>
</evidence>
<accession>A0A2M6UHB2</accession>
<evidence type="ECO:0000256" key="1">
    <source>
        <dbReference type="ARBA" id="ARBA00004651"/>
    </source>
</evidence>
<feature type="transmembrane region" description="Helical" evidence="6">
    <location>
        <begin position="109"/>
        <end position="129"/>
    </location>
</feature>
<dbReference type="Proteomes" id="UP000228930">
    <property type="component" value="Unassembled WGS sequence"/>
</dbReference>
<dbReference type="GO" id="GO:0009055">
    <property type="term" value="F:electron transfer activity"/>
    <property type="evidence" value="ECO:0007669"/>
    <property type="project" value="InterPro"/>
</dbReference>
<dbReference type="PANTHER" id="PTHR30485:SF2">
    <property type="entry name" value="BLL0597 PROTEIN"/>
    <property type="match status" value="1"/>
</dbReference>
<evidence type="ECO:0000259" key="7">
    <source>
        <dbReference type="Pfam" id="PF01292"/>
    </source>
</evidence>
<keyword evidence="4 6" id="KW-1133">Transmembrane helix</keyword>
<dbReference type="InterPro" id="IPR016174">
    <property type="entry name" value="Di-haem_cyt_TM"/>
</dbReference>
<dbReference type="SUPFAM" id="SSF81342">
    <property type="entry name" value="Transmembrane di-heme cytochromes"/>
    <property type="match status" value="1"/>
</dbReference>
<dbReference type="PANTHER" id="PTHR30485">
    <property type="entry name" value="NI/FE-HYDROGENASE 1 B-TYPE CYTOCHROME SUBUNIT"/>
    <property type="match status" value="1"/>
</dbReference>
<sequence>MSAIHDAIEAGGETPSASVKVWDPFVRVFHWSLAGLFLLAYATGDEIKNVHIAAGYTIAGLLTLRILWGLVGPRHARFSDFVRSPRAVLAYMRAVALLKAPRYLGHNPAGGAMVVALIVMLIGTCATGYMMTTDSFWGAKWVEEVHEALANLTIGLVVVHVLGVLVASFEHRENLVKAMITGRKRRS</sequence>